<dbReference type="Proteomes" id="UP001201812">
    <property type="component" value="Unassembled WGS sequence"/>
</dbReference>
<sequence>MLFSEYPPATHSIPRGSYTHLRLRKHPRRRSSAIVFNEDEEAFARKRICELSGFLCSKDDMSPFVPTFSSASSAICGVSTRWANLTLIHLQQDHIMPVLRWAERSASSCDAESPEMSEDGARSLFVPQFRVESSDVKPYIHKPGHTENCGLCISSAAAMTKMIEASEQLAGGYAVHLCEQGAKLLPNPDKSKKKCSDMNEMLIKPTFALVKSLLDEDVLCRIASAQCIENEKADFFYSHTVDQMTVPSCDLCQLILNKGILLHELVLKGTSVITGMLCTANKQGECDFVSTFLTNTANLLVQHLHPDTASECRRLKCWEPPNQPTECYKPHMGFVICDELLCQNAVLVKCDLLQGRLRTRNKCKGTDGQMHTCATLHCRPRGANFANVFMCENAPEKV</sequence>
<name>A0AAD4QYB2_9BILA</name>
<evidence type="ECO:0000313" key="2">
    <source>
        <dbReference type="Proteomes" id="UP001201812"/>
    </source>
</evidence>
<evidence type="ECO:0000313" key="1">
    <source>
        <dbReference type="EMBL" id="KAI1703657.1"/>
    </source>
</evidence>
<reference evidence="1" key="1">
    <citation type="submission" date="2022-01" db="EMBL/GenBank/DDBJ databases">
        <title>Genome Sequence Resource for Two Populations of Ditylenchus destructor, the Migratory Endoparasitic Phytonematode.</title>
        <authorList>
            <person name="Zhang H."/>
            <person name="Lin R."/>
            <person name="Xie B."/>
        </authorList>
    </citation>
    <scope>NUCLEOTIDE SEQUENCE</scope>
    <source>
        <strain evidence="1">BazhouSP</strain>
    </source>
</reference>
<gene>
    <name evidence="1" type="ORF">DdX_14796</name>
</gene>
<comment type="caution">
    <text evidence="1">The sequence shown here is derived from an EMBL/GenBank/DDBJ whole genome shotgun (WGS) entry which is preliminary data.</text>
</comment>
<organism evidence="1 2">
    <name type="scientific">Ditylenchus destructor</name>
    <dbReference type="NCBI Taxonomy" id="166010"/>
    <lineage>
        <taxon>Eukaryota</taxon>
        <taxon>Metazoa</taxon>
        <taxon>Ecdysozoa</taxon>
        <taxon>Nematoda</taxon>
        <taxon>Chromadorea</taxon>
        <taxon>Rhabditida</taxon>
        <taxon>Tylenchina</taxon>
        <taxon>Tylenchomorpha</taxon>
        <taxon>Sphaerularioidea</taxon>
        <taxon>Anguinidae</taxon>
        <taxon>Anguininae</taxon>
        <taxon>Ditylenchus</taxon>
    </lineage>
</organism>
<dbReference type="EMBL" id="JAKKPZ010000079">
    <property type="protein sequence ID" value="KAI1703657.1"/>
    <property type="molecule type" value="Genomic_DNA"/>
</dbReference>
<keyword evidence="2" id="KW-1185">Reference proteome</keyword>
<accession>A0AAD4QYB2</accession>
<protein>
    <submittedName>
        <fullName evidence="1">Uncharacterized protein</fullName>
    </submittedName>
</protein>
<proteinExistence type="predicted"/>
<dbReference type="AlphaFoldDB" id="A0AAD4QYB2"/>